<evidence type="ECO:0000256" key="1">
    <source>
        <dbReference type="ARBA" id="ARBA00023015"/>
    </source>
</evidence>
<dbReference type="GO" id="GO:0043565">
    <property type="term" value="F:sequence-specific DNA binding"/>
    <property type="evidence" value="ECO:0007669"/>
    <property type="project" value="InterPro"/>
</dbReference>
<keyword evidence="3" id="KW-0804">Transcription</keyword>
<dbReference type="InterPro" id="IPR053142">
    <property type="entry name" value="PchR_regulatory_protein"/>
</dbReference>
<dbReference type="PROSITE" id="PS01124">
    <property type="entry name" value="HTH_ARAC_FAMILY_2"/>
    <property type="match status" value="1"/>
</dbReference>
<keyword evidence="2 5" id="KW-0238">DNA-binding</keyword>
<dbReference type="InterPro" id="IPR018060">
    <property type="entry name" value="HTH_AraC"/>
</dbReference>
<gene>
    <name evidence="5" type="ORF">SAMN05660461_6127</name>
</gene>
<dbReference type="PANTHER" id="PTHR47893">
    <property type="entry name" value="REGULATORY PROTEIN PCHR"/>
    <property type="match status" value="1"/>
</dbReference>
<dbReference type="InterPro" id="IPR009057">
    <property type="entry name" value="Homeodomain-like_sf"/>
</dbReference>
<reference evidence="5 6" key="1">
    <citation type="submission" date="2017-02" db="EMBL/GenBank/DDBJ databases">
        <authorList>
            <person name="Peterson S.W."/>
        </authorList>
    </citation>
    <scope>NUCLEOTIDE SEQUENCE [LARGE SCALE GENOMIC DNA]</scope>
    <source>
        <strain evidence="5 6">DSM 18108</strain>
    </source>
</reference>
<dbReference type="InterPro" id="IPR020449">
    <property type="entry name" value="Tscrpt_reg_AraC-type_HTH"/>
</dbReference>
<evidence type="ECO:0000313" key="6">
    <source>
        <dbReference type="Proteomes" id="UP000190166"/>
    </source>
</evidence>
<evidence type="ECO:0000259" key="4">
    <source>
        <dbReference type="PROSITE" id="PS01124"/>
    </source>
</evidence>
<keyword evidence="6" id="KW-1185">Reference proteome</keyword>
<dbReference type="GO" id="GO:0003700">
    <property type="term" value="F:DNA-binding transcription factor activity"/>
    <property type="evidence" value="ECO:0007669"/>
    <property type="project" value="InterPro"/>
</dbReference>
<sequence length="332" mass="37404">MGVVITDDANQVLLTEEIPFDYHKIRSRGMIEETQELQKDFGSATVHEYNFEGTSIACCEAQVYENIHISSDFMEPLVMLLFMEQGDITTTLGGISDNFRFSTQEHNLMFSPAQTETIAVKKQRDIHFLGLSFTPARFLELAENNGRVLDGLANNVAGNKSVTLADKYNPRITPRMKMVMEEVRQCKFQGGLKKLFLQSKAMELLALQCEQMEATQSSGTPLRSKITPQDVEKLYYARDLVIQHVQQPLSLEELSRKAGLNEFKLKSGFKAIFDNTVFGYLNDHRLELARELIQGGDLPMSLIAEQAGYSSPQHFSTAFRKKFGISPGKVRG</sequence>
<organism evidence="5 6">
    <name type="scientific">Chitinophaga ginsengisegetis</name>
    <dbReference type="NCBI Taxonomy" id="393003"/>
    <lineage>
        <taxon>Bacteria</taxon>
        <taxon>Pseudomonadati</taxon>
        <taxon>Bacteroidota</taxon>
        <taxon>Chitinophagia</taxon>
        <taxon>Chitinophagales</taxon>
        <taxon>Chitinophagaceae</taxon>
        <taxon>Chitinophaga</taxon>
    </lineage>
</organism>
<dbReference type="PRINTS" id="PR00032">
    <property type="entry name" value="HTHARAC"/>
</dbReference>
<dbReference type="Proteomes" id="UP000190166">
    <property type="component" value="Unassembled WGS sequence"/>
</dbReference>
<dbReference type="SMART" id="SM00342">
    <property type="entry name" value="HTH_ARAC"/>
    <property type="match status" value="1"/>
</dbReference>
<evidence type="ECO:0000313" key="5">
    <source>
        <dbReference type="EMBL" id="SKD10223.1"/>
    </source>
</evidence>
<accession>A0A1T5PC80</accession>
<feature type="domain" description="HTH araC/xylS-type" evidence="4">
    <location>
        <begin position="235"/>
        <end position="332"/>
    </location>
</feature>
<proteinExistence type="predicted"/>
<dbReference type="AlphaFoldDB" id="A0A1T5PC80"/>
<evidence type="ECO:0000256" key="3">
    <source>
        <dbReference type="ARBA" id="ARBA00023163"/>
    </source>
</evidence>
<dbReference type="RefSeq" id="WP_079473380.1">
    <property type="nucleotide sequence ID" value="NZ_FUZZ01000006.1"/>
</dbReference>
<protein>
    <submittedName>
        <fullName evidence="5">AraC-type DNA-binding protein</fullName>
    </submittedName>
</protein>
<keyword evidence="1" id="KW-0805">Transcription regulation</keyword>
<dbReference type="Pfam" id="PF12833">
    <property type="entry name" value="HTH_18"/>
    <property type="match status" value="1"/>
</dbReference>
<dbReference type="PANTHER" id="PTHR47893:SF1">
    <property type="entry name" value="REGULATORY PROTEIN PCHR"/>
    <property type="match status" value="1"/>
</dbReference>
<dbReference type="SUPFAM" id="SSF46689">
    <property type="entry name" value="Homeodomain-like"/>
    <property type="match status" value="2"/>
</dbReference>
<dbReference type="EMBL" id="FUZZ01000006">
    <property type="protein sequence ID" value="SKD10223.1"/>
    <property type="molecule type" value="Genomic_DNA"/>
</dbReference>
<dbReference type="STRING" id="393003.SAMN05660461_6127"/>
<name>A0A1T5PC80_9BACT</name>
<dbReference type="Gene3D" id="1.10.10.60">
    <property type="entry name" value="Homeodomain-like"/>
    <property type="match status" value="2"/>
</dbReference>
<evidence type="ECO:0000256" key="2">
    <source>
        <dbReference type="ARBA" id="ARBA00023125"/>
    </source>
</evidence>